<dbReference type="EMBL" id="JADEWU010000029">
    <property type="protein sequence ID" value="MBE9144274.1"/>
    <property type="molecule type" value="Genomic_DNA"/>
</dbReference>
<proteinExistence type="inferred from homology"/>
<dbReference type="CDD" id="cd06268">
    <property type="entry name" value="PBP1_ABC_transporter_LIVBP-like"/>
    <property type="match status" value="1"/>
</dbReference>
<evidence type="ECO:0000256" key="1">
    <source>
        <dbReference type="ARBA" id="ARBA00010062"/>
    </source>
</evidence>
<dbReference type="PROSITE" id="PS50294">
    <property type="entry name" value="WD_REPEATS_REGION"/>
    <property type="match status" value="2"/>
</dbReference>
<evidence type="ECO:0000256" key="5">
    <source>
        <dbReference type="PROSITE-ProRule" id="PRU00221"/>
    </source>
</evidence>
<dbReference type="Pfam" id="PF13458">
    <property type="entry name" value="Peripla_BP_6"/>
    <property type="match status" value="1"/>
</dbReference>
<feature type="coiled-coil region" evidence="6">
    <location>
        <begin position="489"/>
        <end position="516"/>
    </location>
</feature>
<dbReference type="Proteomes" id="UP000640725">
    <property type="component" value="Unassembled WGS sequence"/>
</dbReference>
<dbReference type="PANTHER" id="PTHR19879:SF9">
    <property type="entry name" value="TRANSCRIPTION INITIATION FACTOR TFIID SUBUNIT 5"/>
    <property type="match status" value="1"/>
</dbReference>
<dbReference type="Gene3D" id="3.40.50.2300">
    <property type="match status" value="2"/>
</dbReference>
<accession>A0ABR9UDS0</accession>
<evidence type="ECO:0000313" key="8">
    <source>
        <dbReference type="EMBL" id="MBE9144274.1"/>
    </source>
</evidence>
<dbReference type="InterPro" id="IPR049052">
    <property type="entry name" value="nSTAND1"/>
</dbReference>
<keyword evidence="4" id="KW-0677">Repeat</keyword>
<dbReference type="Gene3D" id="2.130.10.10">
    <property type="entry name" value="YVTN repeat-like/Quinoprotein amine dehydrogenase"/>
    <property type="match status" value="3"/>
</dbReference>
<keyword evidence="3" id="KW-0732">Signal</keyword>
<feature type="repeat" description="WD" evidence="5">
    <location>
        <begin position="1082"/>
        <end position="1113"/>
    </location>
</feature>
<dbReference type="Pfam" id="PF20703">
    <property type="entry name" value="nSTAND1"/>
    <property type="match status" value="1"/>
</dbReference>
<dbReference type="InterPro" id="IPR011047">
    <property type="entry name" value="Quinoprotein_ADH-like_sf"/>
</dbReference>
<reference evidence="8 9" key="1">
    <citation type="submission" date="2020-10" db="EMBL/GenBank/DDBJ databases">
        <authorList>
            <person name="Castelo-Branco R."/>
            <person name="Eusebio N."/>
            <person name="Adriana R."/>
            <person name="Vieira A."/>
            <person name="Brugerolle De Fraissinette N."/>
            <person name="Rezende De Castro R."/>
            <person name="Schneider M.P."/>
            <person name="Vasconcelos V."/>
            <person name="Leao P.N."/>
        </authorList>
    </citation>
    <scope>NUCLEOTIDE SEQUENCE [LARGE SCALE GENOMIC DNA]</scope>
    <source>
        <strain evidence="8 9">LEGE 06226</strain>
    </source>
</reference>
<dbReference type="Pfam" id="PF00656">
    <property type="entry name" value="Peptidase_C14"/>
    <property type="match status" value="1"/>
</dbReference>
<dbReference type="SUPFAM" id="SSF50998">
    <property type="entry name" value="Quinoprotein alcohol dehydrogenase-like"/>
    <property type="match status" value="2"/>
</dbReference>
<gene>
    <name evidence="8" type="ORF">IQ236_13745</name>
</gene>
<name>A0ABR9UDS0_9CYAN</name>
<dbReference type="PRINTS" id="PR00320">
    <property type="entry name" value="GPROTEINBRPT"/>
</dbReference>
<keyword evidence="9" id="KW-1185">Reference proteome</keyword>
<dbReference type="InterPro" id="IPR028082">
    <property type="entry name" value="Peripla_BP_I"/>
</dbReference>
<dbReference type="Pfam" id="PF00400">
    <property type="entry name" value="WD40"/>
    <property type="match status" value="5"/>
</dbReference>
<dbReference type="SMART" id="SM00320">
    <property type="entry name" value="WD40"/>
    <property type="match status" value="9"/>
</dbReference>
<dbReference type="InterPro" id="IPR011600">
    <property type="entry name" value="Pept_C14_caspase"/>
</dbReference>
<dbReference type="InterPro" id="IPR029030">
    <property type="entry name" value="Caspase-like_dom_sf"/>
</dbReference>
<dbReference type="InterPro" id="IPR027417">
    <property type="entry name" value="P-loop_NTPase"/>
</dbReference>
<evidence type="ECO:0000259" key="7">
    <source>
        <dbReference type="PROSITE" id="PS50190"/>
    </source>
</evidence>
<evidence type="ECO:0000313" key="9">
    <source>
        <dbReference type="Proteomes" id="UP000640725"/>
    </source>
</evidence>
<dbReference type="PROSITE" id="PS00678">
    <property type="entry name" value="WD_REPEATS_1"/>
    <property type="match status" value="3"/>
</dbReference>
<dbReference type="PROSITE" id="PS50190">
    <property type="entry name" value="SEC7"/>
    <property type="match status" value="1"/>
</dbReference>
<dbReference type="InterPro" id="IPR001680">
    <property type="entry name" value="WD40_rpt"/>
</dbReference>
<organism evidence="8 9">
    <name type="scientific">Planktothrix mougeotii LEGE 06226</name>
    <dbReference type="NCBI Taxonomy" id="1828728"/>
    <lineage>
        <taxon>Bacteria</taxon>
        <taxon>Bacillati</taxon>
        <taxon>Cyanobacteriota</taxon>
        <taxon>Cyanophyceae</taxon>
        <taxon>Oscillatoriophycideae</taxon>
        <taxon>Oscillatoriales</taxon>
        <taxon>Microcoleaceae</taxon>
        <taxon>Planktothrix</taxon>
    </lineage>
</organism>
<dbReference type="PROSITE" id="PS50082">
    <property type="entry name" value="WD_REPEATS_2"/>
    <property type="match status" value="3"/>
</dbReference>
<dbReference type="InterPro" id="IPR019775">
    <property type="entry name" value="WD40_repeat_CS"/>
</dbReference>
<evidence type="ECO:0000256" key="6">
    <source>
        <dbReference type="SAM" id="Coils"/>
    </source>
</evidence>
<evidence type="ECO:0000256" key="3">
    <source>
        <dbReference type="ARBA" id="ARBA00022729"/>
    </source>
</evidence>
<dbReference type="Gene3D" id="3.40.50.1460">
    <property type="match status" value="1"/>
</dbReference>
<sequence>MNWNLNRTNFDRNIAVVIGINNYQNGIHSLKTAVNDAKAIADLLEKEYNYQEVIRLFPHEAKPTAEATLAELNQLLFETLPKTIKPTQNDRLLFYFAGHGTARNFEDGPAGFLVPQDAKSEKEETHLRMKKLNEALSKLECHHLLVILDCCFAGNFRWSSSRNVISALETIHREHYDRFIRYPAWQAITSAAHDQEALDHTDEQRGIDPDSLHSPFAKALINGLKDMKADFTGDGVITATELYLYLSKNLLNKDGLSELQTPGLWPLQKHIRGEFIFTVPGFVPEKLKPAPPLDENNNPYRGLQSFDEKHARFFFGRQQLVNQLSVRVSRPVSRPEQQLTVVLGISGSGKSSLVKAGLISHLRSFDITLIYAYIITLAILKVNRDIPLKFLPITYAHQWEILKPMRPGKSPFNALAKAIFPLVKTQLTEQLNQVIFLDKALQARKEEEAQKKSEQKRETLATAWNDATLLEKLLLLEESFNDFVQLCNSSEESTQLKNLRTQIQNELNQLANNLKENPEYISQILSSWSQTNPNRKLLLTIDQFEELITMSPQVNPAINQTEQKEDIQKQFLALLINALKNCPQLHIVLTLRSDFEPRFIESALKEYWAEARFPVRAMNLDELRQAIEQPAAEMALYFEPANLVNQLIDEVSQMPGALPLLSFTLSELYIKLHQAWVKDGKQERALTVDKEFYKQGGIAGSLSRTANEIYNSLPDDTHRDTMRRVMLRMVALEGGEPVRRRVPLSELNYANKQEPTQLNEEENQRVKVVLESLDKARLIVSGQETGKPYVEPAHDFLVKGWDKLQKWLEEKYQDLLLQRRLTPAALEWDSVKNKYKKQPKGILDKTGSVLDWLDRRFWFPIENNLNKVPAQFARLLLRSQNQPERSREKPVQFLWNANPYLDVLDQELNSDNNWLNQIEAEFVQQSVLQKRQNISWRWRIAIAVMLGLSGLTIAALIGQRNAQIGQVSASRSSAEANFRINEQLNALVDSLRSSKNIKQIFLPSNDLHSQVEQTLRNMSYSVKEINRWDAPSGIVHSIFLNSENQLFIIASEGENKKVSLWNKDGKLVADLQGQEDLFPGGINVSPDGSKLATATQDGTVRLWDLQGNKLREFEAHKCSDANYCLERVSFSPDGSTIVTVGNDQSVRLWNLQGAMIREFSLPKNIQIVGIGFKSTDKLLIATLGDKDALTLWDFSGKQPQKLKSFTNSYRDLREVSLSSNGKQAMMFYGQESENAALWNFSESPEPENIPGRISQGGSFSLDGNQLAMTGVDGTVSLLKPNSSEVQSKFKLPQGRVKMSTFTSDGKQLVTLGDDGKIRLWDLEKQPLSKSPLSQKGVESISFSPDGQTIATTDSEGVVRLLDLQGNQIKKFTGLPKVTSVSFSPNGQTIATTGDGGMVRLLDLQGKQKNEFKAHPNKVTNVSWRQDSQEIATIGDGGANNPNNESQTLDDTLVRLWDTKGNQLKQNISTNTVRGVSFQSNGKPLLLSFVSDGDAGAAFRNVDLLDFSGNSTNLIPGRQDGNEFNLVKISQDGSLLLTASGNIISLWNLNGEKLMEFTSDKQIKNLSLSPDNIMLAVIGEDGTTELWRLGEFDELLSKGCDRVRDYLQNNLNVSEGDRHLCDGINEPEKQGKMSMGDKILVPTLTNSNKLAGVEAIAVGNFEQAVKDLSTYLKENLNDPESRIYLNNAKVEAQQKENKQLQSYTIAVSVPISNDVNGSLEILRGVAQAQKEINEAGGINKVPLRILIADDNNKPDTAKKIAEELVKNPDVLGVVGHYASDVTLAAGQVYEKGKLVAISPVTTSVKLTDFGKYIFRTVPSDSVAAKSLAEYMLQTLKKKKAAIFYNSKSGYSESLKSEFIKFLREEGGEVSSQLIFDLSAPNFNADQSVEQSIESGAEVLILLPNTAELDDALKVVKANKQRLPLLGGDDVYTPKTLKDGGADADEMVVAVPWHILASQNDFPETSRELWKADVNWRTAMSYDATIALIEGLKNNPTREGLAQSLRSKDFTAKGGTGEVKFNQFGDRNQNIQLVKIQPNSKSRSKYGYDFEPISE</sequence>
<evidence type="ECO:0000256" key="2">
    <source>
        <dbReference type="ARBA" id="ARBA00022574"/>
    </source>
</evidence>
<dbReference type="InterPro" id="IPR000904">
    <property type="entry name" value="Sec7_dom"/>
</dbReference>
<dbReference type="SUPFAM" id="SSF52129">
    <property type="entry name" value="Caspase-like"/>
    <property type="match status" value="1"/>
</dbReference>
<comment type="similarity">
    <text evidence="1">Belongs to the leucine-binding protein family.</text>
</comment>
<comment type="caution">
    <text evidence="8">The sequence shown here is derived from an EMBL/GenBank/DDBJ whole genome shotgun (WGS) entry which is preliminary data.</text>
</comment>
<keyword evidence="6" id="KW-0175">Coiled coil</keyword>
<dbReference type="InterPro" id="IPR015943">
    <property type="entry name" value="WD40/YVTN_repeat-like_dom_sf"/>
</dbReference>
<evidence type="ECO:0000256" key="4">
    <source>
        <dbReference type="ARBA" id="ARBA00022737"/>
    </source>
</evidence>
<feature type="domain" description="SEC7" evidence="7">
    <location>
        <begin position="492"/>
        <end position="728"/>
    </location>
</feature>
<dbReference type="SUPFAM" id="SSF52540">
    <property type="entry name" value="P-loop containing nucleoside triphosphate hydrolases"/>
    <property type="match status" value="1"/>
</dbReference>
<keyword evidence="2 5" id="KW-0853">WD repeat</keyword>
<feature type="repeat" description="WD" evidence="5">
    <location>
        <begin position="1289"/>
        <end position="1330"/>
    </location>
</feature>
<dbReference type="InterPro" id="IPR028081">
    <property type="entry name" value="Leu-bd"/>
</dbReference>
<dbReference type="InterPro" id="IPR020472">
    <property type="entry name" value="WD40_PAC1"/>
</dbReference>
<dbReference type="RefSeq" id="WP_193869786.1">
    <property type="nucleotide sequence ID" value="NZ_JADEWU010000029.1"/>
</dbReference>
<feature type="repeat" description="WD" evidence="5">
    <location>
        <begin position="1128"/>
        <end position="1152"/>
    </location>
</feature>
<dbReference type="PANTHER" id="PTHR19879">
    <property type="entry name" value="TRANSCRIPTION INITIATION FACTOR TFIID"/>
    <property type="match status" value="1"/>
</dbReference>
<protein>
    <submittedName>
        <fullName evidence="8">ABC transporter substrate-binding protein</fullName>
    </submittedName>
</protein>
<dbReference type="SUPFAM" id="SSF53822">
    <property type="entry name" value="Periplasmic binding protein-like I"/>
    <property type="match status" value="1"/>
</dbReference>